<keyword evidence="1" id="KW-0472">Membrane</keyword>
<evidence type="ECO:0000256" key="1">
    <source>
        <dbReference type="SAM" id="Phobius"/>
    </source>
</evidence>
<proteinExistence type="predicted"/>
<dbReference type="EMBL" id="MTYJ01000329">
    <property type="protein sequence ID" value="OWA53556.1"/>
    <property type="molecule type" value="Genomic_DNA"/>
</dbReference>
<feature type="transmembrane region" description="Helical" evidence="1">
    <location>
        <begin position="57"/>
        <end position="78"/>
    </location>
</feature>
<accession>A0A9X6RNC6</accession>
<comment type="caution">
    <text evidence="2">The sequence shown here is derived from an EMBL/GenBank/DDBJ whole genome shotgun (WGS) entry which is preliminary data.</text>
</comment>
<keyword evidence="3" id="KW-1185">Reference proteome</keyword>
<dbReference type="AlphaFoldDB" id="A0A9X6RNC6"/>
<evidence type="ECO:0000313" key="2">
    <source>
        <dbReference type="EMBL" id="OWA53556.1"/>
    </source>
</evidence>
<feature type="transmembrane region" description="Helical" evidence="1">
    <location>
        <begin position="85"/>
        <end position="110"/>
    </location>
</feature>
<dbReference type="Proteomes" id="UP000192578">
    <property type="component" value="Unassembled WGS sequence"/>
</dbReference>
<keyword evidence="1" id="KW-0812">Transmembrane</keyword>
<evidence type="ECO:0000313" key="3">
    <source>
        <dbReference type="Proteomes" id="UP000192578"/>
    </source>
</evidence>
<protein>
    <submittedName>
        <fullName evidence="2">Uncharacterized protein</fullName>
    </submittedName>
</protein>
<gene>
    <name evidence="2" type="ORF">BV898_17979</name>
</gene>
<name>A0A9X6RNC6_HYPEX</name>
<keyword evidence="1" id="KW-1133">Transmembrane helix</keyword>
<sequence>MFCHLDNTNRNAPSSFSTAAECAGLLSQTQDKLHHWTRQHFILCDFAEHLNARFGGIFLAIFSLDYVTALCFASRLVFGSADRPVVWYAFAVSSVVLFGSYITLMAFPLVRLNDTSRALPRIIHALVAAVGNLKFDGKNEFHLENNLRRFEDCCRSNVLSLHGQQFIEYTRPFLARTRDDGKIEAWACVQAGWL</sequence>
<organism evidence="2 3">
    <name type="scientific">Hypsibius exemplaris</name>
    <name type="common">Freshwater tardigrade</name>
    <dbReference type="NCBI Taxonomy" id="2072580"/>
    <lineage>
        <taxon>Eukaryota</taxon>
        <taxon>Metazoa</taxon>
        <taxon>Ecdysozoa</taxon>
        <taxon>Tardigrada</taxon>
        <taxon>Eutardigrada</taxon>
        <taxon>Parachela</taxon>
        <taxon>Hypsibioidea</taxon>
        <taxon>Hypsibiidae</taxon>
        <taxon>Hypsibius</taxon>
    </lineage>
</organism>
<reference evidence="3" key="1">
    <citation type="submission" date="2017-01" db="EMBL/GenBank/DDBJ databases">
        <title>Comparative genomics of anhydrobiosis in the tardigrade Hypsibius dujardini.</title>
        <authorList>
            <person name="Yoshida Y."/>
            <person name="Koutsovoulos G."/>
            <person name="Laetsch D."/>
            <person name="Stevens L."/>
            <person name="Kumar S."/>
            <person name="Horikawa D."/>
            <person name="Ishino K."/>
            <person name="Komine S."/>
            <person name="Tomita M."/>
            <person name="Blaxter M."/>
            <person name="Arakawa K."/>
        </authorList>
    </citation>
    <scope>NUCLEOTIDE SEQUENCE [LARGE SCALE GENOMIC DNA]</scope>
    <source>
        <strain evidence="3">Z151</strain>
    </source>
</reference>